<name>A0A8S1QQ77_PARPR</name>
<organism evidence="1 2">
    <name type="scientific">Paramecium primaurelia</name>
    <dbReference type="NCBI Taxonomy" id="5886"/>
    <lineage>
        <taxon>Eukaryota</taxon>
        <taxon>Sar</taxon>
        <taxon>Alveolata</taxon>
        <taxon>Ciliophora</taxon>
        <taxon>Intramacronucleata</taxon>
        <taxon>Oligohymenophorea</taxon>
        <taxon>Peniculida</taxon>
        <taxon>Parameciidae</taxon>
        <taxon>Paramecium</taxon>
    </lineage>
</organism>
<proteinExistence type="predicted"/>
<dbReference type="EMBL" id="CAJJDM010000190">
    <property type="protein sequence ID" value="CAD8116787.1"/>
    <property type="molecule type" value="Genomic_DNA"/>
</dbReference>
<dbReference type="Proteomes" id="UP000688137">
    <property type="component" value="Unassembled WGS sequence"/>
</dbReference>
<gene>
    <name evidence="1" type="ORF">PPRIM_AZ9-3.1.T1810009</name>
</gene>
<comment type="caution">
    <text evidence="1">The sequence shown here is derived from an EMBL/GenBank/DDBJ whole genome shotgun (WGS) entry which is preliminary data.</text>
</comment>
<dbReference type="AlphaFoldDB" id="A0A8S1QQ77"/>
<protein>
    <submittedName>
        <fullName evidence="1">Uncharacterized protein</fullName>
    </submittedName>
</protein>
<evidence type="ECO:0000313" key="2">
    <source>
        <dbReference type="Proteomes" id="UP000688137"/>
    </source>
</evidence>
<sequence>MYEFKEDQFNQILIFLYFQMIHVFKKVQKKFQWILKIVDDFLSLWNKPNQFISGVKIIHSKCVYQRMCLYYYLNDFDYNSTIQPICNSKKGFGIWRILKGCLHCNEEKQKVLKIGQIQIGQFIVNFKESINLMIAFNIALATCELKQRIRDQ</sequence>
<reference evidence="1" key="1">
    <citation type="submission" date="2021-01" db="EMBL/GenBank/DDBJ databases">
        <authorList>
            <consortium name="Genoscope - CEA"/>
            <person name="William W."/>
        </authorList>
    </citation>
    <scope>NUCLEOTIDE SEQUENCE</scope>
</reference>
<accession>A0A8S1QQ77</accession>
<keyword evidence="2" id="KW-1185">Reference proteome</keyword>
<evidence type="ECO:0000313" key="1">
    <source>
        <dbReference type="EMBL" id="CAD8116787.1"/>
    </source>
</evidence>